<keyword evidence="3" id="KW-1185">Reference proteome</keyword>
<protein>
    <recommendedName>
        <fullName evidence="4">Lipoprotein</fullName>
    </recommendedName>
</protein>
<proteinExistence type="predicted"/>
<gene>
    <name evidence="2" type="ORF">C482_00805</name>
</gene>
<dbReference type="AlphaFoldDB" id="M0B717"/>
<evidence type="ECO:0000313" key="3">
    <source>
        <dbReference type="Proteomes" id="UP000011693"/>
    </source>
</evidence>
<dbReference type="STRING" id="1227492.C482_00805"/>
<evidence type="ECO:0000256" key="1">
    <source>
        <dbReference type="SAM" id="MobiDB-lite"/>
    </source>
</evidence>
<name>M0B717_9EURY</name>
<dbReference type="InterPro" id="IPR047792">
    <property type="entry name" value="Hvo_1808-like"/>
</dbReference>
<evidence type="ECO:0008006" key="4">
    <source>
        <dbReference type="Google" id="ProtNLM"/>
    </source>
</evidence>
<reference evidence="2 3" key="1">
    <citation type="journal article" date="2014" name="PLoS Genet.">
        <title>Phylogenetically driven sequencing of extremely halophilic archaea reveals strategies for static and dynamic osmo-response.</title>
        <authorList>
            <person name="Becker E.A."/>
            <person name="Seitzer P.M."/>
            <person name="Tritt A."/>
            <person name="Larsen D."/>
            <person name="Krusor M."/>
            <person name="Yao A.I."/>
            <person name="Wu D."/>
            <person name="Madern D."/>
            <person name="Eisen J.A."/>
            <person name="Darling A.E."/>
            <person name="Facciotti M.T."/>
        </authorList>
    </citation>
    <scope>NUCLEOTIDE SEQUENCE [LARGE SCALE GENOMIC DNA]</scope>
    <source>
        <strain evidence="2 3">JCM 10990</strain>
    </source>
</reference>
<evidence type="ECO:0000313" key="2">
    <source>
        <dbReference type="EMBL" id="ELZ06317.1"/>
    </source>
</evidence>
<dbReference type="NCBIfam" id="NF038145">
    <property type="entry name" value="Hvo_1808_fam"/>
    <property type="match status" value="1"/>
</dbReference>
<feature type="compositionally biased region" description="Polar residues" evidence="1">
    <location>
        <begin position="528"/>
        <end position="540"/>
    </location>
</feature>
<feature type="region of interest" description="Disordered" evidence="1">
    <location>
        <begin position="245"/>
        <end position="273"/>
    </location>
</feature>
<accession>M0B717</accession>
<dbReference type="RefSeq" id="WP_006165437.1">
    <property type="nucleotide sequence ID" value="NZ_AOIN01000008.1"/>
</dbReference>
<comment type="caution">
    <text evidence="2">The sequence shown here is derived from an EMBL/GenBank/DDBJ whole genome shotgun (WGS) entry which is preliminary data.</text>
</comment>
<dbReference type="OrthoDB" id="85977at2157"/>
<feature type="compositionally biased region" description="Low complexity" evidence="1">
    <location>
        <begin position="245"/>
        <end position="263"/>
    </location>
</feature>
<dbReference type="Proteomes" id="UP000011693">
    <property type="component" value="Unassembled WGS sequence"/>
</dbReference>
<dbReference type="PATRIC" id="fig|1227492.4.peg.148"/>
<feature type="region of interest" description="Disordered" evidence="1">
    <location>
        <begin position="521"/>
        <end position="562"/>
    </location>
</feature>
<sequence length="562" mass="60304">MAKRQGSNSLQAASGRLRTRVRALPLGLVAVLALVVLAGCTLPASPDQFGTDREYGELGEYSPEDTFAFDDETTPELSEAELEQAKYRAMARIEVVRELRFKHDVELEVISRETYREQRGESGTASPFTNEFWRGTFVVDGETDANQELDTLYAGAVQGYYTDDRIVIVTDAANDGVRIDRDTLVHELVHALQDQHFGLAREGETLDERRAELGLIEGEANYLPELYDEHCGEQWQCLAATVPTDASTPAADDSSADSASADDGTGGEADTDTTEINSGLFLSIYAPYAMGPEFVATLHERGGWDAVDAAYDDRPASTAQLIDPDRYPDDEPVTVDIPDRSDTAWEPITVDGESDEPRTDTVGEASLFATLWANGVIDRPLTAGAPEHSPYNYSAPETSGWEGDTFQVYQQVNPDADEGTVADTGADGGEGESDDDHGHHDSQPAFVWQLTWDTPDDATTFADAYRTLLGTHNASLEDPGSPVPGSQQTIHHIPDSEPFGGGYAVSVTDETVTIVGAPTTAALESVHDTVTTPTPESTASADPPSALAGSTGPYSSPVPSSS</sequence>
<organism evidence="2 3">
    <name type="scientific">Natrialba chahannaoensis JCM 10990</name>
    <dbReference type="NCBI Taxonomy" id="1227492"/>
    <lineage>
        <taxon>Archaea</taxon>
        <taxon>Methanobacteriati</taxon>
        <taxon>Methanobacteriota</taxon>
        <taxon>Stenosarchaea group</taxon>
        <taxon>Halobacteria</taxon>
        <taxon>Halobacteriales</taxon>
        <taxon>Natrialbaceae</taxon>
        <taxon>Natrialba</taxon>
    </lineage>
</organism>
<dbReference type="EMBL" id="AOIN01000008">
    <property type="protein sequence ID" value="ELZ06317.1"/>
    <property type="molecule type" value="Genomic_DNA"/>
</dbReference>
<feature type="compositionally biased region" description="Polar residues" evidence="1">
    <location>
        <begin position="552"/>
        <end position="562"/>
    </location>
</feature>
<feature type="region of interest" description="Disordered" evidence="1">
    <location>
        <begin position="416"/>
        <end position="442"/>
    </location>
</feature>